<sequence>MPFEYDTMIKLERFRAPADDITLPCDLQRHALFSPKPARCSKAGVFLTGAARTGKIASLDEINLHCG</sequence>
<comment type="caution">
    <text evidence="1">The sequence shown here is derived from an EMBL/GenBank/DDBJ whole genome shotgun (WGS) entry which is preliminary data.</text>
</comment>
<reference evidence="1 2" key="1">
    <citation type="submission" date="2016-03" db="EMBL/GenBank/DDBJ databases">
        <title>Draft Genome Sequence of the Strain BR 10245 (Bradyrhizobium sp.) isolated from nodules of Centrolobium paraense.</title>
        <authorList>
            <person name="Simoes-Araujo J.L.Sr."/>
            <person name="Barauna A.C."/>
            <person name="Silva K."/>
            <person name="Zilli J.E."/>
        </authorList>
    </citation>
    <scope>NUCLEOTIDE SEQUENCE [LARGE SCALE GENOMIC DNA]</scope>
    <source>
        <strain evidence="1 2">BR 10245</strain>
    </source>
</reference>
<dbReference type="AlphaFoldDB" id="A0A176Y943"/>
<gene>
    <name evidence="1" type="ORF">AYJ54_31365</name>
</gene>
<protein>
    <submittedName>
        <fullName evidence="1">Uncharacterized protein</fullName>
    </submittedName>
</protein>
<evidence type="ECO:0000313" key="1">
    <source>
        <dbReference type="EMBL" id="OAF00666.1"/>
    </source>
</evidence>
<name>A0A176Y943_9BRAD</name>
<organism evidence="1 2">
    <name type="scientific">Bradyrhizobium centrolobii</name>
    <dbReference type="NCBI Taxonomy" id="1505087"/>
    <lineage>
        <taxon>Bacteria</taxon>
        <taxon>Pseudomonadati</taxon>
        <taxon>Pseudomonadota</taxon>
        <taxon>Alphaproteobacteria</taxon>
        <taxon>Hyphomicrobiales</taxon>
        <taxon>Nitrobacteraceae</taxon>
        <taxon>Bradyrhizobium</taxon>
    </lineage>
</organism>
<keyword evidence="2" id="KW-1185">Reference proteome</keyword>
<dbReference type="EMBL" id="LUUB01000110">
    <property type="protein sequence ID" value="OAF00666.1"/>
    <property type="molecule type" value="Genomic_DNA"/>
</dbReference>
<evidence type="ECO:0000313" key="2">
    <source>
        <dbReference type="Proteomes" id="UP000076959"/>
    </source>
</evidence>
<proteinExistence type="predicted"/>
<dbReference type="Proteomes" id="UP000076959">
    <property type="component" value="Unassembled WGS sequence"/>
</dbReference>
<accession>A0A176Y943</accession>